<proteinExistence type="predicted"/>
<keyword evidence="2" id="KW-1185">Reference proteome</keyword>
<sequence>KNQVMQHFSEYKLTRYNLLMRGFRITLIRQRMVPRMVMVLKQQKLSIKLEEGL</sequence>
<evidence type="ECO:0000313" key="2">
    <source>
        <dbReference type="Proteomes" id="UP000289340"/>
    </source>
</evidence>
<gene>
    <name evidence="1" type="ORF">D0Y65_006530</name>
</gene>
<dbReference type="Proteomes" id="UP000289340">
    <property type="component" value="Chromosome 3"/>
</dbReference>
<evidence type="ECO:0000313" key="1">
    <source>
        <dbReference type="EMBL" id="RZC19733.1"/>
    </source>
</evidence>
<dbReference type="EMBL" id="QZWG01000003">
    <property type="protein sequence ID" value="RZC19733.1"/>
    <property type="molecule type" value="Genomic_DNA"/>
</dbReference>
<protein>
    <submittedName>
        <fullName evidence="1">Uncharacterized protein</fullName>
    </submittedName>
</protein>
<comment type="caution">
    <text evidence="1">The sequence shown here is derived from an EMBL/GenBank/DDBJ whole genome shotgun (WGS) entry which is preliminary data.</text>
</comment>
<dbReference type="AlphaFoldDB" id="A0A445L926"/>
<reference evidence="1 2" key="1">
    <citation type="submission" date="2018-09" db="EMBL/GenBank/DDBJ databases">
        <title>A high-quality reference genome of wild soybean provides a powerful tool to mine soybean genomes.</title>
        <authorList>
            <person name="Xie M."/>
            <person name="Chung C.Y.L."/>
            <person name="Li M.-W."/>
            <person name="Wong F.-L."/>
            <person name="Chan T.-F."/>
            <person name="Lam H.-M."/>
        </authorList>
    </citation>
    <scope>NUCLEOTIDE SEQUENCE [LARGE SCALE GENOMIC DNA]</scope>
    <source>
        <strain evidence="2">cv. W05</strain>
        <tissue evidence="1">Hypocotyl of etiolated seedlings</tissue>
    </source>
</reference>
<organism evidence="1 2">
    <name type="scientific">Glycine soja</name>
    <name type="common">Wild soybean</name>
    <dbReference type="NCBI Taxonomy" id="3848"/>
    <lineage>
        <taxon>Eukaryota</taxon>
        <taxon>Viridiplantae</taxon>
        <taxon>Streptophyta</taxon>
        <taxon>Embryophyta</taxon>
        <taxon>Tracheophyta</taxon>
        <taxon>Spermatophyta</taxon>
        <taxon>Magnoliopsida</taxon>
        <taxon>eudicotyledons</taxon>
        <taxon>Gunneridae</taxon>
        <taxon>Pentapetalae</taxon>
        <taxon>rosids</taxon>
        <taxon>fabids</taxon>
        <taxon>Fabales</taxon>
        <taxon>Fabaceae</taxon>
        <taxon>Papilionoideae</taxon>
        <taxon>50 kb inversion clade</taxon>
        <taxon>NPAAA clade</taxon>
        <taxon>indigoferoid/millettioid clade</taxon>
        <taxon>Phaseoleae</taxon>
        <taxon>Glycine</taxon>
        <taxon>Glycine subgen. Soja</taxon>
    </lineage>
</organism>
<accession>A0A445L926</accession>
<feature type="non-terminal residue" evidence="1">
    <location>
        <position position="1"/>
    </location>
</feature>
<name>A0A445L926_GLYSO</name>